<dbReference type="GO" id="GO:0015074">
    <property type="term" value="P:DNA integration"/>
    <property type="evidence" value="ECO:0007669"/>
    <property type="project" value="InterPro"/>
</dbReference>
<keyword evidence="5" id="KW-1185">Reference proteome</keyword>
<name>A4HIQ4_LEIBR</name>
<dbReference type="Gene3D" id="3.10.10.10">
    <property type="entry name" value="HIV Type 1 Reverse Transcriptase, subunit A, domain 1"/>
    <property type="match status" value="1"/>
</dbReference>
<dbReference type="InterPro" id="IPR043128">
    <property type="entry name" value="Rev_trsase/Diguanyl_cyclase"/>
</dbReference>
<feature type="compositionally biased region" description="Basic and acidic residues" evidence="2">
    <location>
        <begin position="677"/>
        <end position="699"/>
    </location>
</feature>
<dbReference type="Gene3D" id="3.30.70.270">
    <property type="match status" value="1"/>
</dbReference>
<feature type="compositionally biased region" description="Polar residues" evidence="2">
    <location>
        <begin position="434"/>
        <end position="450"/>
    </location>
</feature>
<dbReference type="GO" id="GO:0003677">
    <property type="term" value="F:DNA binding"/>
    <property type="evidence" value="ECO:0007669"/>
    <property type="project" value="InterPro"/>
</dbReference>
<feature type="chain" id="PRO_5002669881" evidence="3">
    <location>
        <begin position="21"/>
        <end position="2107"/>
    </location>
</feature>
<accession>A4HIQ4</accession>
<evidence type="ECO:0000256" key="3">
    <source>
        <dbReference type="SAM" id="SignalP"/>
    </source>
</evidence>
<dbReference type="InParanoid" id="A4HIQ4"/>
<dbReference type="GO" id="GO:0006310">
    <property type="term" value="P:DNA recombination"/>
    <property type="evidence" value="ECO:0007669"/>
    <property type="project" value="UniProtKB-KW"/>
</dbReference>
<proteinExistence type="predicted"/>
<feature type="region of interest" description="Disordered" evidence="2">
    <location>
        <begin position="1042"/>
        <end position="1099"/>
    </location>
</feature>
<evidence type="ECO:0000256" key="1">
    <source>
        <dbReference type="ARBA" id="ARBA00023172"/>
    </source>
</evidence>
<dbReference type="InterPro" id="IPR043502">
    <property type="entry name" value="DNA/RNA_pol_sf"/>
</dbReference>
<dbReference type="VEuPathDB" id="TriTrypDB:LbrM.30.3190"/>
<feature type="region of interest" description="Disordered" evidence="2">
    <location>
        <begin position="287"/>
        <end position="321"/>
    </location>
</feature>
<dbReference type="KEGG" id="lbz:LBRM_30_3190"/>
<keyword evidence="3" id="KW-0732">Signal</keyword>
<dbReference type="Proteomes" id="UP000007258">
    <property type="component" value="Chromosome 30"/>
</dbReference>
<dbReference type="RefSeq" id="XP_001566944.1">
    <property type="nucleotide sequence ID" value="XM_001566894.1"/>
</dbReference>
<sequence>MYSCICFYGFLLYLCPFISSPNVYSNHTKWSSCGQRRKNDYIFRNVSPDTYSNLCDKSARFPLSSDSPTSEMSDKRLTEKELDEYLELFVAEEATKMTAELTRKLYREGGMTDADFHFACKGMTKSLLRSVGAADPTTKNIKKEVMDAQKLFANKEIQQVLDVEERWEEIWDNIEASKNPLEGYKVKMEAAIVAKQMTPVIAITTATLLGLTGPRAQKATADQRIAAWLAMFVDEPMTSRLLAYNTQIAQTSAGGMRQWRKVLTRVEVPLVPETDRLEHLNRITFEKAHSESQAGPRTVEGSGVHRKHPCDTYRAPNRDGSDILEGGAPYAPILGADGTQIGALDMAGFEALSGLTEENLLKMKDLLSQCLKEQKFGQRIPRNSQSQHDYQNSNDYTYGPAKHNGRGTGQRNGYRGNAGDNRRKFFRGGEAQDGSKNTPDGATADVSQEATAHKRQTTFGIARSFAKEMWGGGMREGKTSNIELDVIYKAYLPKKRIVPSDTMVHLDWKRAQQLKAKVHRHGVVYFPIFIMKHWIAGLLEKGTRDSAEIQLSILDSAPSPIVEDKLRKHFKMVWPALRLVNKFSPRQERYSDDCGLYMSAVFFGTHLDIQIDHSHDMAKCMRRLMYAASKHHPPREYFLEKMRKILTNHPVSRKDFFYNEIERRPWLKKTTVNREDTFHLGGGERRATKSTNPKRDSRRANQPKARAPQPPPRQKKKEETVRTKMDRAERTKRTPQTPVPASKAPSRKRPERSAMDAPLPRRKAARNSDRRTPASSSGRSATGRNGDKTRSLNSSEFPSEDEDLPVIDLPRRKKNSVTRTPEHAPNDATVSSEGIIPTNVSPHVQHGKCISEWTEITLAEANKHARKVYEAVLDHLWAATALARVGDGVAHGLTDTAVGQQRVRHKLTPLQPYSVQEMLKLLRKKIHMVDASPTDPNGVILREEYRSEEVTLDSSIDELYLVRGPSLPTLYDVIKGYRFLLGACLREAPADVNGGRYPSHYVLTKDASEATVGVYVPATWTHYQSSKRQRAPRHASRYIPLPRSAASEAHQDPSDGQRPRLVKRKRWPGDGAGRDPLQEDEEDGATYRTPGNQKGDGYADVDANISAEAMRALESLRSNPLNMQGRPLSKNEEAEVCPRNWFLFAAKPPHISQLAWNLVRPDTRAHHLRWLTRIKSMNSEQMLMRFPAACIDLILSTARARKWKWATTAKAFAAVAGALRDLPLYSTQTRGIRLQDDPEWRSAFGTVQRYMKESVPDAPPFVSRQQVERISKRLRLGHPRAALFLAMMWGFAARACDISTLRAKDVTLFPGTSTDTYVKVTLTIRKGKGAKTRGPYPIPSMLTRDLAATLQEMLVEKKPSEELFSPHVEELRALIAQEVRTEMRGAQLPSIRKGALRCMAEAGVPLKDLMMISGHAKQATLLRYLGYGQQPTVEAETARDNAGRALFQTLEAAASVFRFRSQESSCANLGIAPQEVSAMVDQMSGFIQVLTERPALVKQWPLHLKRNTPLDMDTVLAMPTKRASTKRFLQRIQCFLDPSFYDGLRTSRTIKKCALTAAEIQQAVEMGKFEPCPISDIGSQVQLPEGMHGVNVFTVPELKGRRRLITEPLLNRVIPKHHVPRVHYDTRLGRRQRLRYARYMLQIDFEAYYDAIPIAATLRNKFVFRARHDGRYYRLRTLPTGARWSVAVGQAVTWTIVDIDTPVTITTLIDNILVAAREGQEREFVLAVRTVVARIKAANLMTSPNRDELEAMSDEEILQLASANTVFLGEEYTWNGRERLIRNSVKTVAKLKLALQKTSHTIRSLASLISLIFFALHTTQMNPARAFKLLRAYRGLYRLTFRGYDWDDAVPYIDSSVARSLQEIGGALVQNPWWKISDERHPTTDEATYDAVAFTDASLEGWGAVLHLRDAGATEMWTYRQRWTEDLERQLGGDDGEAERVLEKLRQYQLRRRVRSGGRFEDPDLQADRFQARYSAHAEPRAAQLMLRHLVEHHRVPNGARIALATDHRAIVIAQKHLNGFGGIGRGYALNKLFEYTYDLWYNRGIDVVFFYVEGARNPADAYSRHFGVDATGSLEVHRVEPFGVPFLRHTWCPLCEERRREEGGEI</sequence>
<reference evidence="4 5" key="1">
    <citation type="journal article" date="2007" name="Nat. Genet.">
        <title>Comparative genomic analysis of three Leishmania species that cause diverse human disease.</title>
        <authorList>
            <person name="Peacock C.S."/>
            <person name="Seeger K."/>
            <person name="Harris D."/>
            <person name="Murphy L."/>
            <person name="Ruiz J.C."/>
            <person name="Quail M.A."/>
            <person name="Peters N."/>
            <person name="Adlem E."/>
            <person name="Tivey A."/>
            <person name="Aslett M."/>
            <person name="Kerhornou A."/>
            <person name="Ivens A."/>
            <person name="Fraser A."/>
            <person name="Rajandream M.A."/>
            <person name="Carver T."/>
            <person name="Norbertczak H."/>
            <person name="Chillingworth T."/>
            <person name="Hance Z."/>
            <person name="Jagels K."/>
            <person name="Moule S."/>
            <person name="Ormond D."/>
            <person name="Rutter S."/>
            <person name="Squares R."/>
            <person name="Whitehead S."/>
            <person name="Rabbinowitsch E."/>
            <person name="Arrowsmith C."/>
            <person name="White B."/>
            <person name="Thurston S."/>
            <person name="Bringaud F."/>
            <person name="Baldauf S.L."/>
            <person name="Faulconbridge A."/>
            <person name="Jeffares D."/>
            <person name="Depledge D.P."/>
            <person name="Oyola S.O."/>
            <person name="Hilley J.D."/>
            <person name="Brito L.O."/>
            <person name="Tosi L.R."/>
            <person name="Barrell B."/>
            <person name="Cruz A.K."/>
            <person name="Mottram J.C."/>
            <person name="Smith D.F."/>
            <person name="Berriman M."/>
        </authorList>
    </citation>
    <scope>NUCLEOTIDE SEQUENCE [LARGE SCALE GENOMIC DNA]</scope>
    <source>
        <strain evidence="4 5">MHOM/BR/75/M2904</strain>
    </source>
</reference>
<protein>
    <submittedName>
        <fullName evidence="4">TATE DNA transposons</fullName>
    </submittedName>
</protein>
<dbReference type="SUPFAM" id="SSF56672">
    <property type="entry name" value="DNA/RNA polymerases"/>
    <property type="match status" value="1"/>
</dbReference>
<dbReference type="SUPFAM" id="SSF56349">
    <property type="entry name" value="DNA breaking-rejoining enzymes"/>
    <property type="match status" value="1"/>
</dbReference>
<dbReference type="GeneID" id="5417844"/>
<reference evidence="4 5" key="2">
    <citation type="journal article" date="2011" name="Genome Res.">
        <title>Chromosome and gene copy number variation allow major structural change between species and strains of Leishmania.</title>
        <authorList>
            <person name="Rogers M.B."/>
            <person name="Hilley J.D."/>
            <person name="Dickens N.J."/>
            <person name="Wilkes J."/>
            <person name="Bates P.A."/>
            <person name="Depledge D.P."/>
            <person name="Harris D."/>
            <person name="Her Y."/>
            <person name="Herzyk P."/>
            <person name="Imamura H."/>
            <person name="Otto T.D."/>
            <person name="Sanders M."/>
            <person name="Seeger K."/>
            <person name="Dujardin J.C."/>
            <person name="Berriman M."/>
            <person name="Smith D.F."/>
            <person name="Hertz-Fowler C."/>
            <person name="Mottram J.C."/>
        </authorList>
    </citation>
    <scope>NUCLEOTIDE SEQUENCE [LARGE SCALE GENOMIC DNA]</scope>
    <source>
        <strain evidence="4 5">MHOM/BR/75/M2904</strain>
    </source>
</reference>
<dbReference type="Gene3D" id="1.10.443.10">
    <property type="entry name" value="Intergrase catalytic core"/>
    <property type="match status" value="1"/>
</dbReference>
<dbReference type="EMBL" id="FR799005">
    <property type="protein sequence ID" value="CAM40468.1"/>
    <property type="molecule type" value="Genomic_DNA"/>
</dbReference>
<feature type="compositionally biased region" description="Basic and acidic residues" evidence="2">
    <location>
        <begin position="1049"/>
        <end position="1058"/>
    </location>
</feature>
<gene>
    <name evidence="4" type="ORF">LBRM_30_3190</name>
</gene>
<feature type="compositionally biased region" description="Basic and acidic residues" evidence="2">
    <location>
        <begin position="716"/>
        <end position="732"/>
    </location>
</feature>
<dbReference type="InterPro" id="IPR011010">
    <property type="entry name" value="DNA_brk_join_enz"/>
</dbReference>
<feature type="region of interest" description="Disordered" evidence="2">
    <location>
        <begin position="377"/>
        <end position="454"/>
    </location>
</feature>
<evidence type="ECO:0000313" key="4">
    <source>
        <dbReference type="EMBL" id="CAM40468.1"/>
    </source>
</evidence>
<dbReference type="InterPro" id="IPR013762">
    <property type="entry name" value="Integrase-like_cat_sf"/>
</dbReference>
<feature type="region of interest" description="Disordered" evidence="2">
    <location>
        <begin position="677"/>
        <end position="834"/>
    </location>
</feature>
<organism evidence="4 5">
    <name type="scientific">Leishmania braziliensis</name>
    <dbReference type="NCBI Taxonomy" id="5660"/>
    <lineage>
        <taxon>Eukaryota</taxon>
        <taxon>Discoba</taxon>
        <taxon>Euglenozoa</taxon>
        <taxon>Kinetoplastea</taxon>
        <taxon>Metakinetoplastina</taxon>
        <taxon>Trypanosomatida</taxon>
        <taxon>Trypanosomatidae</taxon>
        <taxon>Leishmaniinae</taxon>
        <taxon>Leishmania</taxon>
        <taxon>Leishmania braziliensis species complex</taxon>
    </lineage>
</organism>
<keyword evidence="1" id="KW-0233">DNA recombination</keyword>
<feature type="compositionally biased region" description="Polar residues" evidence="2">
    <location>
        <begin position="773"/>
        <end position="783"/>
    </location>
</feature>
<feature type="signal peptide" evidence="3">
    <location>
        <begin position="1"/>
        <end position="20"/>
    </location>
</feature>
<evidence type="ECO:0000256" key="2">
    <source>
        <dbReference type="SAM" id="MobiDB-lite"/>
    </source>
</evidence>
<feature type="compositionally biased region" description="Polar residues" evidence="2">
    <location>
        <begin position="381"/>
        <end position="396"/>
    </location>
</feature>
<evidence type="ECO:0000313" key="5">
    <source>
        <dbReference type="Proteomes" id="UP000007258"/>
    </source>
</evidence>